<gene>
    <name evidence="10" type="ORF">HZS54_22555</name>
</gene>
<proteinExistence type="inferred from homology"/>
<keyword evidence="3" id="KW-0436">Ligase</keyword>
<dbReference type="PROSITE" id="PS00455">
    <property type="entry name" value="AMP_BINDING"/>
    <property type="match status" value="1"/>
</dbReference>
<evidence type="ECO:0000256" key="2">
    <source>
        <dbReference type="ARBA" id="ARBA00013275"/>
    </source>
</evidence>
<dbReference type="AlphaFoldDB" id="A0A7D5P9R5"/>
<evidence type="ECO:0000259" key="9">
    <source>
        <dbReference type="Pfam" id="PF16177"/>
    </source>
</evidence>
<dbReference type="InterPro" id="IPR000873">
    <property type="entry name" value="AMP-dep_synth/lig_dom"/>
</dbReference>
<dbReference type="SUPFAM" id="SSF56801">
    <property type="entry name" value="Acetyl-CoA synthetase-like"/>
    <property type="match status" value="1"/>
</dbReference>
<dbReference type="Gene3D" id="3.30.300.30">
    <property type="match status" value="1"/>
</dbReference>
<keyword evidence="4" id="KW-0547">Nucleotide-binding</keyword>
<evidence type="ECO:0000259" key="8">
    <source>
        <dbReference type="Pfam" id="PF13193"/>
    </source>
</evidence>
<protein>
    <recommendedName>
        <fullName evidence="2">acetate--CoA ligase</fullName>
        <ecNumber evidence="2">6.2.1.1</ecNumber>
    </recommendedName>
</protein>
<dbReference type="Pfam" id="PF00501">
    <property type="entry name" value="AMP-binding"/>
    <property type="match status" value="1"/>
</dbReference>
<dbReference type="KEGG" id="hpel:HZS54_22555"/>
<evidence type="ECO:0000313" key="10">
    <source>
        <dbReference type="EMBL" id="QLH84246.1"/>
    </source>
</evidence>
<dbReference type="PANTHER" id="PTHR24095">
    <property type="entry name" value="ACETYL-COENZYME A SYNTHETASE"/>
    <property type="match status" value="1"/>
</dbReference>
<dbReference type="InterPro" id="IPR045851">
    <property type="entry name" value="AMP-bd_C_sf"/>
</dbReference>
<dbReference type="EC" id="6.2.1.1" evidence="2"/>
<comment type="similarity">
    <text evidence="1">Belongs to the ATP-dependent AMP-binding enzyme family.</text>
</comment>
<reference evidence="10 11" key="1">
    <citation type="submission" date="2020-07" db="EMBL/GenBank/DDBJ databases">
        <title>Halosimplex litoreum sp. nov. and Halosimplex rubrum sp. nov., isolated from different salt environments.</title>
        <authorList>
            <person name="Cui H."/>
        </authorList>
    </citation>
    <scope>NUCLEOTIDE SEQUENCE [LARGE SCALE GENOMIC DNA]</scope>
    <source>
        <strain evidence="10 11">R2</strain>
    </source>
</reference>
<keyword evidence="5" id="KW-0067">ATP-binding</keyword>
<dbReference type="GO" id="GO:0003987">
    <property type="term" value="F:acetate-CoA ligase activity"/>
    <property type="evidence" value="ECO:0007669"/>
    <property type="project" value="UniProtKB-EC"/>
</dbReference>
<dbReference type="Proteomes" id="UP000509346">
    <property type="component" value="Chromosome"/>
</dbReference>
<dbReference type="RefSeq" id="WP_179919338.1">
    <property type="nucleotide sequence ID" value="NZ_CP058909.1"/>
</dbReference>
<feature type="domain" description="Acetyl-coenzyme A synthetase N-terminal" evidence="9">
    <location>
        <begin position="58"/>
        <end position="103"/>
    </location>
</feature>
<dbReference type="PANTHER" id="PTHR24095:SF14">
    <property type="entry name" value="ACETYL-COENZYME A SYNTHETASE 1"/>
    <property type="match status" value="1"/>
</dbReference>
<name>A0A7D5P9R5_9EURY</name>
<dbReference type="Pfam" id="PF16177">
    <property type="entry name" value="ACAS_N"/>
    <property type="match status" value="1"/>
</dbReference>
<dbReference type="OrthoDB" id="371752at2157"/>
<feature type="region of interest" description="Disordered" evidence="6">
    <location>
        <begin position="668"/>
        <end position="689"/>
    </location>
</feature>
<evidence type="ECO:0000256" key="4">
    <source>
        <dbReference type="ARBA" id="ARBA00022741"/>
    </source>
</evidence>
<dbReference type="Pfam" id="PF13193">
    <property type="entry name" value="AMP-binding_C"/>
    <property type="match status" value="1"/>
</dbReference>
<evidence type="ECO:0000256" key="6">
    <source>
        <dbReference type="SAM" id="MobiDB-lite"/>
    </source>
</evidence>
<dbReference type="EMBL" id="CP058909">
    <property type="protein sequence ID" value="QLH84246.1"/>
    <property type="molecule type" value="Genomic_DNA"/>
</dbReference>
<sequence>MASDSLGDIDEVVHRPDRAFVESTNVWEFMQAYDIDDYEELITRTTEADPGQPASGVDWFWDTMTEYLDVEFFEPYDRVRDDSEGPQFTDWYPGGTTNIAHNVCDRHAAADAETRNEVACIWEGEPVGPDGEASEIREVTFHELHRQSNRVANYLDSRGVGVGDTVGLYMPMVPEVVSILYGCFKAGAIAVPIFSGFGVDATATRIDDAEPSVLFTGDGFYRRGSEVRLKGTADEAIAEAGHVEEVVVYDRLGTRADGDAGGESAGADPSDYDVPWTEGRDRWWTDAVETRSDEFETRELDASQESMLLYSSGTTGEPKGIVHTHAGVNVQCAKELYFGFDLKPADRFFWVSDIGWMMGPWTLIGNHHFGNTVFIYEGAPDYPEPDRYWSMIDRHGITQFGISPTAIRALREHGEEWLEGHDLSSLRLLGSTGEPWDPESWLWFYEEVGGGEAPIINISGGTEICGCFLMPMPIQELKPCTLGGPGLGMDIDIVDESGESIAETGERGYLVARDSCPSMTRSLWSGDERYLREYWSTWEGLWDHGDWAQKDEDGFWFLHGRADDALNVAGRKVGPAEVEGAAIDHEAVNRAAAVGVPDDTTGTAVVLYVVVEDGVAESDELRAEIRALVGEELGKPFRPREVLFVDEFPKTQSGKIIRRAVRGTYTGEDLGDMSSIENPEALAEVENAR</sequence>
<organism evidence="10 11">
    <name type="scientific">Halosimplex pelagicum</name>
    <dbReference type="NCBI Taxonomy" id="869886"/>
    <lineage>
        <taxon>Archaea</taxon>
        <taxon>Methanobacteriati</taxon>
        <taxon>Methanobacteriota</taxon>
        <taxon>Stenosarchaea group</taxon>
        <taxon>Halobacteria</taxon>
        <taxon>Halobacteriales</taxon>
        <taxon>Haloarculaceae</taxon>
        <taxon>Halosimplex</taxon>
    </lineage>
</organism>
<evidence type="ECO:0000259" key="7">
    <source>
        <dbReference type="Pfam" id="PF00501"/>
    </source>
</evidence>
<dbReference type="InterPro" id="IPR032387">
    <property type="entry name" value="ACAS_N"/>
</dbReference>
<dbReference type="GeneID" id="56085434"/>
<keyword evidence="11" id="KW-1185">Reference proteome</keyword>
<dbReference type="GO" id="GO:0006085">
    <property type="term" value="P:acetyl-CoA biosynthetic process"/>
    <property type="evidence" value="ECO:0007669"/>
    <property type="project" value="TreeGrafter"/>
</dbReference>
<dbReference type="InterPro" id="IPR020845">
    <property type="entry name" value="AMP-binding_CS"/>
</dbReference>
<evidence type="ECO:0000256" key="1">
    <source>
        <dbReference type="ARBA" id="ARBA00006432"/>
    </source>
</evidence>
<feature type="domain" description="AMP-binding enzyme C-terminal" evidence="8">
    <location>
        <begin position="577"/>
        <end position="655"/>
    </location>
</feature>
<dbReference type="InterPro" id="IPR025110">
    <property type="entry name" value="AMP-bd_C"/>
</dbReference>
<evidence type="ECO:0000256" key="5">
    <source>
        <dbReference type="ARBA" id="ARBA00022840"/>
    </source>
</evidence>
<evidence type="ECO:0000256" key="3">
    <source>
        <dbReference type="ARBA" id="ARBA00022598"/>
    </source>
</evidence>
<accession>A0A7D5P9R5</accession>
<evidence type="ECO:0000313" key="11">
    <source>
        <dbReference type="Proteomes" id="UP000509346"/>
    </source>
</evidence>
<dbReference type="Gene3D" id="3.40.50.12780">
    <property type="entry name" value="N-terminal domain of ligase-like"/>
    <property type="match status" value="1"/>
</dbReference>
<dbReference type="GO" id="GO:0005524">
    <property type="term" value="F:ATP binding"/>
    <property type="evidence" value="ECO:0007669"/>
    <property type="project" value="UniProtKB-KW"/>
</dbReference>
<feature type="domain" description="AMP-dependent synthetase/ligase" evidence="7">
    <location>
        <begin position="114"/>
        <end position="515"/>
    </location>
</feature>
<dbReference type="InterPro" id="IPR042099">
    <property type="entry name" value="ANL_N_sf"/>
</dbReference>